<dbReference type="GeneID" id="74303884"/>
<feature type="domain" description="DUF732" evidence="2">
    <location>
        <begin position="40"/>
        <end position="109"/>
    </location>
</feature>
<dbReference type="Pfam" id="PF05305">
    <property type="entry name" value="DUF732"/>
    <property type="match status" value="1"/>
</dbReference>
<dbReference type="InterPro" id="IPR007969">
    <property type="entry name" value="DUF732"/>
</dbReference>
<protein>
    <recommendedName>
        <fullName evidence="2">DUF732 domain-containing protein</fullName>
    </recommendedName>
</protein>
<keyword evidence="4" id="KW-1185">Reference proteome</keyword>
<dbReference type="EMBL" id="ANBP01000056">
    <property type="protein sequence ID" value="KAB7751021.1"/>
    <property type="molecule type" value="Genomic_DNA"/>
</dbReference>
<feature type="signal peptide" evidence="1">
    <location>
        <begin position="1"/>
        <end position="34"/>
    </location>
</feature>
<gene>
    <name evidence="3" type="ORF">MPHL21000_25715</name>
</gene>
<feature type="chain" id="PRO_5024294517" description="DUF732 domain-containing protein" evidence="1">
    <location>
        <begin position="35"/>
        <end position="132"/>
    </location>
</feature>
<keyword evidence="1" id="KW-0732">Signal</keyword>
<comment type="caution">
    <text evidence="3">The sequence shown here is derived from an EMBL/GenBank/DDBJ whole genome shotgun (WGS) entry which is preliminary data.</text>
</comment>
<organism evidence="3 4">
    <name type="scientific">Mycolicibacterium phlei DSM 43239 = CCUG 21000</name>
    <dbReference type="NCBI Taxonomy" id="1226750"/>
    <lineage>
        <taxon>Bacteria</taxon>
        <taxon>Bacillati</taxon>
        <taxon>Actinomycetota</taxon>
        <taxon>Actinomycetes</taxon>
        <taxon>Mycobacteriales</taxon>
        <taxon>Mycobacteriaceae</taxon>
        <taxon>Mycolicibacterium</taxon>
    </lineage>
</organism>
<reference evidence="3 4" key="1">
    <citation type="submission" date="2012-10" db="EMBL/GenBank/DDBJ databases">
        <title>The draft sequence of the Mycobacterium pheli genome.</title>
        <authorList>
            <person name="Pettersson B.M.F."/>
            <person name="Das S."/>
            <person name="Dasgupta S."/>
            <person name="Bhattacharya A."/>
            <person name="Kirsebom L.A."/>
        </authorList>
    </citation>
    <scope>NUCLEOTIDE SEQUENCE [LARGE SCALE GENOMIC DNA]</scope>
    <source>
        <strain evidence="3 4">CCUG 21000</strain>
    </source>
</reference>
<sequence length="132" mass="13369">MTKVMKRVTSATGISVFSVGLTCAMAVGAGPAHAQTDGLDDAFLAALTGAGMTVANPVDMVRLGESVCPMLVEPGKSLAKIYTRVSDSGIPPDLAAFFTGIAISTYCPQAIASVGNGTILDWLPAARAIPGL</sequence>
<evidence type="ECO:0000313" key="3">
    <source>
        <dbReference type="EMBL" id="KAB7751021.1"/>
    </source>
</evidence>
<dbReference type="Proteomes" id="UP000325690">
    <property type="component" value="Unassembled WGS sequence"/>
</dbReference>
<dbReference type="AlphaFoldDB" id="A0A5N5UN50"/>
<evidence type="ECO:0000256" key="1">
    <source>
        <dbReference type="SAM" id="SignalP"/>
    </source>
</evidence>
<accession>A0A5N5UN50</accession>
<proteinExistence type="predicted"/>
<evidence type="ECO:0000313" key="4">
    <source>
        <dbReference type="Proteomes" id="UP000325690"/>
    </source>
</evidence>
<evidence type="ECO:0000259" key="2">
    <source>
        <dbReference type="Pfam" id="PF05305"/>
    </source>
</evidence>
<name>A0A5N5UN50_MYCPH</name>
<dbReference type="RefSeq" id="WP_236715807.1">
    <property type="nucleotide sequence ID" value="NZ_ANBO01000041.1"/>
</dbReference>